<protein>
    <submittedName>
        <fullName evidence="2">Uncharacterized protein</fullName>
    </submittedName>
</protein>
<evidence type="ECO:0000313" key="2">
    <source>
        <dbReference type="EMBL" id="CAB4146358.1"/>
    </source>
</evidence>
<gene>
    <name evidence="2" type="ORF">UFOVP495_2</name>
</gene>
<sequence>MEFNLTNAANTTIKFLNNTLIFLNEQNKSTSEEEKNFGQKALDFVLLLGVAAIGISALIGCCYCCNKRGSNGKRPIDSVKEMGEIANTSKFEYGAWKPGTVSQETKDSYSKYTRFDV</sequence>
<feature type="transmembrane region" description="Helical" evidence="1">
    <location>
        <begin position="44"/>
        <end position="65"/>
    </location>
</feature>
<organism evidence="2">
    <name type="scientific">uncultured Caudovirales phage</name>
    <dbReference type="NCBI Taxonomy" id="2100421"/>
    <lineage>
        <taxon>Viruses</taxon>
        <taxon>Duplodnaviria</taxon>
        <taxon>Heunggongvirae</taxon>
        <taxon>Uroviricota</taxon>
        <taxon>Caudoviricetes</taxon>
        <taxon>Peduoviridae</taxon>
        <taxon>Maltschvirus</taxon>
        <taxon>Maltschvirus maltsch</taxon>
    </lineage>
</organism>
<name>A0A6J5MIE1_9CAUD</name>
<accession>A0A6J5MIE1</accession>
<dbReference type="EMBL" id="LR796465">
    <property type="protein sequence ID" value="CAB4146358.1"/>
    <property type="molecule type" value="Genomic_DNA"/>
</dbReference>
<keyword evidence="1" id="KW-0472">Membrane</keyword>
<keyword evidence="1" id="KW-0812">Transmembrane</keyword>
<keyword evidence="1" id="KW-1133">Transmembrane helix</keyword>
<reference evidence="2" key="1">
    <citation type="submission" date="2020-04" db="EMBL/GenBank/DDBJ databases">
        <authorList>
            <person name="Chiriac C."/>
            <person name="Salcher M."/>
            <person name="Ghai R."/>
            <person name="Kavagutti S V."/>
        </authorList>
    </citation>
    <scope>NUCLEOTIDE SEQUENCE</scope>
</reference>
<proteinExistence type="predicted"/>
<evidence type="ECO:0000256" key="1">
    <source>
        <dbReference type="SAM" id="Phobius"/>
    </source>
</evidence>